<dbReference type="Pfam" id="PF20622">
    <property type="entry name" value="Big_15"/>
    <property type="match status" value="1"/>
</dbReference>
<dbReference type="Proteomes" id="UP000535908">
    <property type="component" value="Unassembled WGS sequence"/>
</dbReference>
<comment type="caution">
    <text evidence="3">The sequence shown here is derived from an EMBL/GenBank/DDBJ whole genome shotgun (WGS) entry which is preliminary data.</text>
</comment>
<dbReference type="EMBL" id="JAARWN010000002">
    <property type="protein sequence ID" value="MBC1935820.1"/>
    <property type="molecule type" value="Genomic_DNA"/>
</dbReference>
<feature type="non-terminal residue" evidence="3">
    <location>
        <position position="1"/>
    </location>
</feature>
<name>A0A7X0Y2I3_9LIST</name>
<gene>
    <name evidence="3" type="ORF">HCA69_05535</name>
</gene>
<evidence type="ECO:0000259" key="2">
    <source>
        <dbReference type="Pfam" id="PF20622"/>
    </source>
</evidence>
<dbReference type="RefSeq" id="WP_185525704.1">
    <property type="nucleotide sequence ID" value="NZ_JAARWN010000002.1"/>
</dbReference>
<protein>
    <recommendedName>
        <fullName evidence="5">Bacterial Ig domain-containing protein</fullName>
    </recommendedName>
</protein>
<dbReference type="Pfam" id="PF17936">
    <property type="entry name" value="Big_6"/>
    <property type="match status" value="1"/>
</dbReference>
<evidence type="ECO:0008006" key="5">
    <source>
        <dbReference type="Google" id="ProtNLM"/>
    </source>
</evidence>
<sequence length="168" mass="17715">IDQTYLTGIVEKGATKIGLYDKDSKLIRYGQINPDGTFKIYAKGTPLLQTVGTSFIVKAIDEKGNASIAAQGNVVATLPGALSITNYQVGAAYIRGNAPLGTTSIAILIDGKSIRTGSIAQNGSYSIYVNGVEDLKQAGTTFHIVAYDANKQPMRISTSEVRALAATK</sequence>
<evidence type="ECO:0000313" key="3">
    <source>
        <dbReference type="EMBL" id="MBC1935820.1"/>
    </source>
</evidence>
<dbReference type="InterPro" id="IPR046746">
    <property type="entry name" value="Big_15"/>
</dbReference>
<dbReference type="InterPro" id="IPR041498">
    <property type="entry name" value="Big_6"/>
</dbReference>
<accession>A0A7X0Y2I3</accession>
<dbReference type="AlphaFoldDB" id="A0A7X0Y2I3"/>
<organism evidence="3 4">
    <name type="scientific">Listeria grandensis</name>
    <dbReference type="NCBI Taxonomy" id="1494963"/>
    <lineage>
        <taxon>Bacteria</taxon>
        <taxon>Bacillati</taxon>
        <taxon>Bacillota</taxon>
        <taxon>Bacilli</taxon>
        <taxon>Bacillales</taxon>
        <taxon>Listeriaceae</taxon>
        <taxon>Listeria</taxon>
    </lineage>
</organism>
<reference evidence="3 4" key="1">
    <citation type="submission" date="2020-03" db="EMBL/GenBank/DDBJ databases">
        <title>Soil Listeria distribution.</title>
        <authorList>
            <person name="Liao J."/>
            <person name="Wiedmann M."/>
        </authorList>
    </citation>
    <scope>NUCLEOTIDE SEQUENCE [LARGE SCALE GENOMIC DNA]</scope>
    <source>
        <strain evidence="3 4">FSL L7-0741</strain>
    </source>
</reference>
<feature type="domain" description="Bacterial Ig" evidence="1">
    <location>
        <begin position="2"/>
        <end position="71"/>
    </location>
</feature>
<feature type="domain" description="Bacterial Ig" evidence="2">
    <location>
        <begin position="81"/>
        <end position="155"/>
    </location>
</feature>
<evidence type="ECO:0000313" key="4">
    <source>
        <dbReference type="Proteomes" id="UP000535908"/>
    </source>
</evidence>
<evidence type="ECO:0000259" key="1">
    <source>
        <dbReference type="Pfam" id="PF17936"/>
    </source>
</evidence>
<proteinExistence type="predicted"/>